<dbReference type="RefSeq" id="WP_161158344.1">
    <property type="nucleotide sequence ID" value="NZ_WEKT01000074.1"/>
</dbReference>
<dbReference type="Proteomes" id="UP000462621">
    <property type="component" value="Unassembled WGS sequence"/>
</dbReference>
<proteinExistence type="predicted"/>
<organism evidence="1 2">
    <name type="scientific">Vibrio eleionomae</name>
    <dbReference type="NCBI Taxonomy" id="2653505"/>
    <lineage>
        <taxon>Bacteria</taxon>
        <taxon>Pseudomonadati</taxon>
        <taxon>Pseudomonadota</taxon>
        <taxon>Gammaproteobacteria</taxon>
        <taxon>Vibrionales</taxon>
        <taxon>Vibrionaceae</taxon>
        <taxon>Vibrio</taxon>
    </lineage>
</organism>
<dbReference type="AlphaFoldDB" id="A0A7X4LQL8"/>
<reference evidence="1 2" key="1">
    <citation type="submission" date="2019-10" db="EMBL/GenBank/DDBJ databases">
        <title>Vibrio sp. nov. isolated from a shrimp pond.</title>
        <authorList>
            <person name="Gomez-Gil B."/>
            <person name="Enciso-Ibarra J."/>
            <person name="Enciso-Ibarra K."/>
            <person name="Bolan-Mejia C."/>
        </authorList>
    </citation>
    <scope>NUCLEOTIDE SEQUENCE [LARGE SCALE GENOMIC DNA]</scope>
    <source>
        <strain evidence="1 2">CAIM 722</strain>
    </source>
</reference>
<evidence type="ECO:0000313" key="2">
    <source>
        <dbReference type="Proteomes" id="UP000462621"/>
    </source>
</evidence>
<sequence length="71" mass="8311">MTYPQLHLEIAESAQLTHKENHWPASIQFPVAHTDTIFKVPVPKELKQPRYLWLVKMDLKQLADLLNPTIH</sequence>
<accession>A0A7X4LQL8</accession>
<dbReference type="EMBL" id="WEKT01000074">
    <property type="protein sequence ID" value="MZI95851.1"/>
    <property type="molecule type" value="Genomic_DNA"/>
</dbReference>
<protein>
    <submittedName>
        <fullName evidence="1">Uncharacterized protein</fullName>
    </submittedName>
</protein>
<evidence type="ECO:0000313" key="1">
    <source>
        <dbReference type="EMBL" id="MZI95851.1"/>
    </source>
</evidence>
<gene>
    <name evidence="1" type="ORF">F9817_21945</name>
</gene>
<keyword evidence="2" id="KW-1185">Reference proteome</keyword>
<name>A0A7X4LQL8_9VIBR</name>
<comment type="caution">
    <text evidence="1">The sequence shown here is derived from an EMBL/GenBank/DDBJ whole genome shotgun (WGS) entry which is preliminary data.</text>
</comment>